<protein>
    <submittedName>
        <fullName evidence="1">Uncharacterized protein</fullName>
    </submittedName>
</protein>
<organism evidence="1">
    <name type="scientific">metagenome</name>
    <dbReference type="NCBI Taxonomy" id="256318"/>
    <lineage>
        <taxon>unclassified sequences</taxon>
        <taxon>metagenomes</taxon>
    </lineage>
</organism>
<reference evidence="1" key="1">
    <citation type="submission" date="2018-07" db="EMBL/GenBank/DDBJ databases">
        <authorList>
            <person name="Quirk P.G."/>
            <person name="Krulwich T.A."/>
        </authorList>
    </citation>
    <scope>NUCLEOTIDE SEQUENCE</scope>
</reference>
<proteinExistence type="predicted"/>
<sequence length="192" mass="21406">MTGWSTFLSMTKHGLAPYAYESLIEAWVGNPVGGHTMSGEPADKDFWRASPDGKLYTIRGYTEDGMADRGGNPGSTIDVTLPVWRVGEGVLFAARLAETFEDVKTIAIECRFTGLRNRKLVSVTGRRAMFDNRVSQTDSITLTAAATPAQISDNLVEIMHVLLVPLYERFDFFRLPFELVDTELARLKHGRF</sequence>
<dbReference type="AlphaFoldDB" id="A0A380TIQ6"/>
<gene>
    <name evidence="1" type="ORF">DF3PB_630019</name>
</gene>
<dbReference type="EMBL" id="UIDG01000590">
    <property type="protein sequence ID" value="SUS08330.1"/>
    <property type="molecule type" value="Genomic_DNA"/>
</dbReference>
<accession>A0A380TIQ6</accession>
<evidence type="ECO:0000313" key="1">
    <source>
        <dbReference type="EMBL" id="SUS08330.1"/>
    </source>
</evidence>
<name>A0A380TIQ6_9ZZZZ</name>